<evidence type="ECO:0000256" key="4">
    <source>
        <dbReference type="ARBA" id="ARBA00023136"/>
    </source>
</evidence>
<dbReference type="Proteomes" id="UP000326939">
    <property type="component" value="Chromosome 3"/>
</dbReference>
<dbReference type="EMBL" id="VDCV01000003">
    <property type="protein sequence ID" value="KAB5564096.1"/>
    <property type="molecule type" value="Genomic_DNA"/>
</dbReference>
<evidence type="ECO:0000256" key="2">
    <source>
        <dbReference type="ARBA" id="ARBA00022692"/>
    </source>
</evidence>
<name>A0A5N5NCJ3_9ROSI</name>
<keyword evidence="3 5" id="KW-1133">Transmembrane helix</keyword>
<feature type="transmembrane region" description="Helical" evidence="5">
    <location>
        <begin position="193"/>
        <end position="212"/>
    </location>
</feature>
<dbReference type="Pfam" id="PF20520">
    <property type="entry name" value="Ac45-VOA1_TM"/>
    <property type="match status" value="1"/>
</dbReference>
<keyword evidence="8" id="KW-1185">Reference proteome</keyword>
<comment type="caution">
    <text evidence="7">The sequence shown here is derived from an EMBL/GenBank/DDBJ whole genome shotgun (WGS) entry which is preliminary data.</text>
</comment>
<accession>A0A5N5NCJ3</accession>
<evidence type="ECO:0000313" key="7">
    <source>
        <dbReference type="EMBL" id="KAB5564096.1"/>
    </source>
</evidence>
<reference evidence="8" key="1">
    <citation type="journal article" date="2019" name="Gigascience">
        <title>De novo genome assembly of the endangered Acer yangbiense, a plant species with extremely small populations endemic to Yunnan Province, China.</title>
        <authorList>
            <person name="Yang J."/>
            <person name="Wariss H.M."/>
            <person name="Tao L."/>
            <person name="Zhang R."/>
            <person name="Yun Q."/>
            <person name="Hollingsworth P."/>
            <person name="Dao Z."/>
            <person name="Luo G."/>
            <person name="Guo H."/>
            <person name="Ma Y."/>
            <person name="Sun W."/>
        </authorList>
    </citation>
    <scope>NUCLEOTIDE SEQUENCE [LARGE SCALE GENOMIC DNA]</scope>
    <source>
        <strain evidence="8">cv. br00</strain>
    </source>
</reference>
<organism evidence="7 8">
    <name type="scientific">Salix brachista</name>
    <dbReference type="NCBI Taxonomy" id="2182728"/>
    <lineage>
        <taxon>Eukaryota</taxon>
        <taxon>Viridiplantae</taxon>
        <taxon>Streptophyta</taxon>
        <taxon>Embryophyta</taxon>
        <taxon>Tracheophyta</taxon>
        <taxon>Spermatophyta</taxon>
        <taxon>Magnoliopsida</taxon>
        <taxon>eudicotyledons</taxon>
        <taxon>Gunneridae</taxon>
        <taxon>Pentapetalae</taxon>
        <taxon>rosids</taxon>
        <taxon>fabids</taxon>
        <taxon>Malpighiales</taxon>
        <taxon>Salicaceae</taxon>
        <taxon>Saliceae</taxon>
        <taxon>Salix</taxon>
    </lineage>
</organism>
<feature type="domain" description="V-type proton ATPase subunit S1/VOA1 transmembrane" evidence="6">
    <location>
        <begin position="433"/>
        <end position="456"/>
    </location>
</feature>
<proteinExistence type="predicted"/>
<feature type="transmembrane region" description="Helical" evidence="5">
    <location>
        <begin position="81"/>
        <end position="99"/>
    </location>
</feature>
<dbReference type="AlphaFoldDB" id="A0A5N5NCJ3"/>
<gene>
    <name evidence="7" type="ORF">DKX38_004150</name>
</gene>
<evidence type="ECO:0000256" key="3">
    <source>
        <dbReference type="ARBA" id="ARBA00022989"/>
    </source>
</evidence>
<keyword evidence="2 5" id="KW-0812">Transmembrane</keyword>
<evidence type="ECO:0000256" key="1">
    <source>
        <dbReference type="ARBA" id="ARBA00004167"/>
    </source>
</evidence>
<feature type="transmembrane region" description="Helical" evidence="5">
    <location>
        <begin position="431"/>
        <end position="449"/>
    </location>
</feature>
<evidence type="ECO:0000259" key="6">
    <source>
        <dbReference type="Pfam" id="PF20520"/>
    </source>
</evidence>
<keyword evidence="4 5" id="KW-0472">Membrane</keyword>
<sequence length="461" mass="51568">MPMDLVSGFVSLYTRPFLRSFVKSIRFIDFILFEKIKNKSSGSRLSACVRERGSSINLDEPEDLFFSNNRRKDLSTMRMRVVAAIWWLTVVAAASRLPFLHASSPPSTTVPPFLWSPHHPHHQMTEVVNYQTISSKDLARSCSEKKVQQSMDLALVFVGRGVRTFGACHRSSVLTLHEFNNNFYFHRPDLVNMLQGLFSYVVHMVILLQYYATTLDSALVNLLKVSYTKSNFCMAFPYVAASEEAMENSLVSGFAEACGQDLGTSNVAFSESCSVEGENFQKLANLHAINDYLASRMEKRPSGHTNLVVFCYEGSNSMKGLDQPQSESEIFSELISSVEMLGAKYSALYVSDPFRSIQLPYHQELERFLAESAAGNASMNSTHCDEVCQIKSSLLEGVLVVSFRVSLSSVCFIHDSAFLSLHLSVEYRDRLGIVLLIILISGLCCMMGIDTPTRFEAPQDS</sequence>
<dbReference type="PANTHER" id="PTHR35285:SF1">
    <property type="entry name" value="2-C-METHYL-D-ERYTHRITOL 4-PHOSPHATE CYTIDYLYLTRANSFERASE"/>
    <property type="match status" value="1"/>
</dbReference>
<evidence type="ECO:0000256" key="5">
    <source>
        <dbReference type="SAM" id="Phobius"/>
    </source>
</evidence>
<comment type="subcellular location">
    <subcellularLocation>
        <location evidence="1">Membrane</location>
        <topology evidence="1">Single-pass membrane protein</topology>
    </subcellularLocation>
</comment>
<dbReference type="GO" id="GO:0016020">
    <property type="term" value="C:membrane"/>
    <property type="evidence" value="ECO:0007669"/>
    <property type="project" value="UniProtKB-SubCell"/>
</dbReference>
<dbReference type="PANTHER" id="PTHR35285">
    <property type="entry name" value="2-C-METHYL-D-ERYTHRITOL 4-PHOSPHATE CYTIDYLYLTRANSFERASE"/>
    <property type="match status" value="1"/>
</dbReference>
<evidence type="ECO:0000313" key="8">
    <source>
        <dbReference type="Proteomes" id="UP000326939"/>
    </source>
</evidence>
<protein>
    <recommendedName>
        <fullName evidence="6">V-type proton ATPase subunit S1/VOA1 transmembrane domain-containing protein</fullName>
    </recommendedName>
</protein>
<dbReference type="InterPro" id="IPR046756">
    <property type="entry name" value="VAS1/VOA1_TM"/>
</dbReference>